<evidence type="ECO:0000313" key="5">
    <source>
        <dbReference type="Proteomes" id="UP000308730"/>
    </source>
</evidence>
<dbReference type="GO" id="GO:0016491">
    <property type="term" value="F:oxidoreductase activity"/>
    <property type="evidence" value="ECO:0007669"/>
    <property type="project" value="UniProtKB-KW"/>
</dbReference>
<reference evidence="4 5" key="1">
    <citation type="submission" date="2019-02" db="EMBL/GenBank/DDBJ databases">
        <title>Genome sequencing of the rare red list fungi Antrodiella citrinella (Flaviporus citrinellus).</title>
        <authorList>
            <person name="Buettner E."/>
            <person name="Kellner H."/>
        </authorList>
    </citation>
    <scope>NUCLEOTIDE SEQUENCE [LARGE SCALE GENOMIC DNA]</scope>
    <source>
        <strain evidence="4 5">DSM 108506</strain>
    </source>
</reference>
<dbReference type="Proteomes" id="UP000308730">
    <property type="component" value="Unassembled WGS sequence"/>
</dbReference>
<comment type="pathway">
    <text evidence="1">Mycotoxin biosynthesis.</text>
</comment>
<comment type="caution">
    <text evidence="4">The sequence shown here is derived from an EMBL/GenBank/DDBJ whole genome shotgun (WGS) entry which is preliminary data.</text>
</comment>
<comment type="similarity">
    <text evidence="3">Belongs to the ustYa family.</text>
</comment>
<evidence type="ECO:0000313" key="4">
    <source>
        <dbReference type="EMBL" id="THH32298.1"/>
    </source>
</evidence>
<keyword evidence="5" id="KW-1185">Reference proteome</keyword>
<dbReference type="PANTHER" id="PTHR33365:SF11">
    <property type="entry name" value="TAT PATHWAY SIGNAL SEQUENCE"/>
    <property type="match status" value="1"/>
</dbReference>
<dbReference type="GO" id="GO:0043386">
    <property type="term" value="P:mycotoxin biosynthetic process"/>
    <property type="evidence" value="ECO:0007669"/>
    <property type="project" value="InterPro"/>
</dbReference>
<dbReference type="PANTHER" id="PTHR33365">
    <property type="entry name" value="YALI0B05434P"/>
    <property type="match status" value="1"/>
</dbReference>
<accession>A0A4S4N385</accession>
<dbReference type="InterPro" id="IPR021765">
    <property type="entry name" value="UstYa-like"/>
</dbReference>
<dbReference type="Pfam" id="PF11807">
    <property type="entry name" value="UstYa"/>
    <property type="match status" value="1"/>
</dbReference>
<evidence type="ECO:0000256" key="2">
    <source>
        <dbReference type="ARBA" id="ARBA00023002"/>
    </source>
</evidence>
<dbReference type="AlphaFoldDB" id="A0A4S4N385"/>
<evidence type="ECO:0000256" key="3">
    <source>
        <dbReference type="ARBA" id="ARBA00035112"/>
    </source>
</evidence>
<sequence length="198" mass="22863">MGRSLPKITLTNLSLSLLCLSVAFKLTLTIWLRKYDSPGADAYSYVGVDYPETWPIDVPKVLLASDASHRYQMDTADGAAEWASLTPGNGTVFLGEERRPYTISMMHQLRCMNIIRESILEDRSVPETSQPSDLARHCLNYLKQMMLCRADTYMESFWYDNSDGPIDLWSMYECKDWGAVHEAVKKNQRDYELWDERR</sequence>
<dbReference type="OrthoDB" id="3687641at2759"/>
<name>A0A4S4N385_9APHY</name>
<dbReference type="EMBL" id="SGPM01000025">
    <property type="protein sequence ID" value="THH32298.1"/>
    <property type="molecule type" value="Genomic_DNA"/>
</dbReference>
<gene>
    <name evidence="4" type="ORF">EUX98_g1891</name>
</gene>
<evidence type="ECO:0000256" key="1">
    <source>
        <dbReference type="ARBA" id="ARBA00004685"/>
    </source>
</evidence>
<keyword evidence="2" id="KW-0560">Oxidoreductase</keyword>
<organism evidence="4 5">
    <name type="scientific">Antrodiella citrinella</name>
    <dbReference type="NCBI Taxonomy" id="2447956"/>
    <lineage>
        <taxon>Eukaryota</taxon>
        <taxon>Fungi</taxon>
        <taxon>Dikarya</taxon>
        <taxon>Basidiomycota</taxon>
        <taxon>Agaricomycotina</taxon>
        <taxon>Agaricomycetes</taxon>
        <taxon>Polyporales</taxon>
        <taxon>Steccherinaceae</taxon>
        <taxon>Antrodiella</taxon>
    </lineage>
</organism>
<protein>
    <submittedName>
        <fullName evidence="4">Uncharacterized protein</fullName>
    </submittedName>
</protein>
<proteinExistence type="inferred from homology"/>